<gene>
    <name evidence="2" type="ORF">O1R50_20550</name>
</gene>
<organism evidence="2 3">
    <name type="scientific">Glycomyces luteolus</name>
    <dbReference type="NCBI Taxonomy" id="2670330"/>
    <lineage>
        <taxon>Bacteria</taxon>
        <taxon>Bacillati</taxon>
        <taxon>Actinomycetota</taxon>
        <taxon>Actinomycetes</taxon>
        <taxon>Glycomycetales</taxon>
        <taxon>Glycomycetaceae</taxon>
        <taxon>Glycomyces</taxon>
    </lineage>
</organism>
<dbReference type="InterPro" id="IPR037401">
    <property type="entry name" value="SnoaL-like"/>
</dbReference>
<dbReference type="Proteomes" id="UP001146067">
    <property type="component" value="Unassembled WGS sequence"/>
</dbReference>
<dbReference type="SUPFAM" id="SSF54427">
    <property type="entry name" value="NTF2-like"/>
    <property type="match status" value="1"/>
</dbReference>
<protein>
    <submittedName>
        <fullName evidence="2">Nuclear transport factor 2 family protein</fullName>
    </submittedName>
</protein>
<evidence type="ECO:0000313" key="3">
    <source>
        <dbReference type="Proteomes" id="UP001146067"/>
    </source>
</evidence>
<sequence length="134" mass="13992">MTESATTAAVAAQYYEAMSAGDIPTATGLFAPDIAWHQPGANRFSGVRESAAAVGAMIGGQMDVSEGTFALEFTGGPMVNGDLAAFPVRFSGEREGASMSMDGIDVLRVADGRIAEMWLFSADQEAEDAFWGQA</sequence>
<reference evidence="2" key="1">
    <citation type="submission" date="2022-12" db="EMBL/GenBank/DDBJ databases">
        <title>Gycomyces niveus sp.nov.,a novel actinomycete isolated from soil in Shouguan.</title>
        <authorList>
            <person name="Yang X."/>
        </authorList>
    </citation>
    <scope>NUCLEOTIDE SEQUENCE</scope>
    <source>
        <strain evidence="2">NEAU-A15</strain>
    </source>
</reference>
<dbReference type="Gene3D" id="3.10.450.50">
    <property type="match status" value="1"/>
</dbReference>
<dbReference type="RefSeq" id="WP_270112059.1">
    <property type="nucleotide sequence ID" value="NZ_JAPZVP010000018.1"/>
</dbReference>
<feature type="domain" description="SnoaL-like" evidence="1">
    <location>
        <begin position="12"/>
        <end position="117"/>
    </location>
</feature>
<accession>A0A9X3PAU9</accession>
<dbReference type="InterPro" id="IPR032710">
    <property type="entry name" value="NTF2-like_dom_sf"/>
</dbReference>
<dbReference type="EMBL" id="JAPZVP010000018">
    <property type="protein sequence ID" value="MDA1362028.1"/>
    <property type="molecule type" value="Genomic_DNA"/>
</dbReference>
<dbReference type="AlphaFoldDB" id="A0A9X3PAU9"/>
<name>A0A9X3PAU9_9ACTN</name>
<evidence type="ECO:0000313" key="2">
    <source>
        <dbReference type="EMBL" id="MDA1362028.1"/>
    </source>
</evidence>
<comment type="caution">
    <text evidence="2">The sequence shown here is derived from an EMBL/GenBank/DDBJ whole genome shotgun (WGS) entry which is preliminary data.</text>
</comment>
<keyword evidence="3" id="KW-1185">Reference proteome</keyword>
<evidence type="ECO:0000259" key="1">
    <source>
        <dbReference type="Pfam" id="PF12680"/>
    </source>
</evidence>
<proteinExistence type="predicted"/>
<dbReference type="Pfam" id="PF12680">
    <property type="entry name" value="SnoaL_2"/>
    <property type="match status" value="1"/>
</dbReference>